<dbReference type="Proteomes" id="UP000054538">
    <property type="component" value="Unassembled WGS sequence"/>
</dbReference>
<dbReference type="EMBL" id="KN825704">
    <property type="protein sequence ID" value="KIK81935.1"/>
    <property type="molecule type" value="Genomic_DNA"/>
</dbReference>
<evidence type="ECO:0000313" key="1">
    <source>
        <dbReference type="EMBL" id="KIK81935.1"/>
    </source>
</evidence>
<sequence>GMPDFMACEVELQQYLFLTAVPIPMSQTPSVLPLAQLPFRANSLHDLESLWWILMWVIHYHVDKCSPTLAPGHKTLYQKHFPGPNCTLGQTRLMSLMLDVENPSLPIAFAQAIQMANNFCLMLRQSYEYTELNQVVEVDQLYKSCSTHLTEDLSVVLSDQDVDLVPLHDLKKCKTAPEPVEGNAGTQQPMK</sequence>
<proteinExistence type="predicted"/>
<keyword evidence="2" id="KW-1185">Reference proteome</keyword>
<dbReference type="AlphaFoldDB" id="A0A0D0DR19"/>
<dbReference type="InParanoid" id="A0A0D0DR19"/>
<evidence type="ECO:0008006" key="3">
    <source>
        <dbReference type="Google" id="ProtNLM"/>
    </source>
</evidence>
<name>A0A0D0DR19_9AGAM</name>
<reference evidence="1 2" key="1">
    <citation type="submission" date="2014-04" db="EMBL/GenBank/DDBJ databases">
        <authorList>
            <consortium name="DOE Joint Genome Institute"/>
            <person name="Kuo A."/>
            <person name="Kohler A."/>
            <person name="Jargeat P."/>
            <person name="Nagy L.G."/>
            <person name="Floudas D."/>
            <person name="Copeland A."/>
            <person name="Barry K.W."/>
            <person name="Cichocki N."/>
            <person name="Veneault-Fourrey C."/>
            <person name="LaButti K."/>
            <person name="Lindquist E.A."/>
            <person name="Lipzen A."/>
            <person name="Lundell T."/>
            <person name="Morin E."/>
            <person name="Murat C."/>
            <person name="Sun H."/>
            <person name="Tunlid A."/>
            <person name="Henrissat B."/>
            <person name="Grigoriev I.V."/>
            <person name="Hibbett D.S."/>
            <person name="Martin F."/>
            <person name="Nordberg H.P."/>
            <person name="Cantor M.N."/>
            <person name="Hua S.X."/>
        </authorList>
    </citation>
    <scope>NUCLEOTIDE SEQUENCE [LARGE SCALE GENOMIC DNA]</scope>
    <source>
        <strain evidence="1 2">Ve08.2h10</strain>
    </source>
</reference>
<evidence type="ECO:0000313" key="2">
    <source>
        <dbReference type="Proteomes" id="UP000054538"/>
    </source>
</evidence>
<accession>A0A0D0DR19</accession>
<dbReference type="HOGENOM" id="CLU_1424685_0_0_1"/>
<dbReference type="OrthoDB" id="3271139at2759"/>
<protein>
    <recommendedName>
        <fullName evidence="3">Fungal-type protein kinase domain-containing protein</fullName>
    </recommendedName>
</protein>
<gene>
    <name evidence="1" type="ORF">PAXRUDRAFT_154886</name>
</gene>
<feature type="non-terminal residue" evidence="1">
    <location>
        <position position="1"/>
    </location>
</feature>
<dbReference type="STRING" id="930991.A0A0D0DR19"/>
<organism evidence="1 2">
    <name type="scientific">Paxillus rubicundulus Ve08.2h10</name>
    <dbReference type="NCBI Taxonomy" id="930991"/>
    <lineage>
        <taxon>Eukaryota</taxon>
        <taxon>Fungi</taxon>
        <taxon>Dikarya</taxon>
        <taxon>Basidiomycota</taxon>
        <taxon>Agaricomycotina</taxon>
        <taxon>Agaricomycetes</taxon>
        <taxon>Agaricomycetidae</taxon>
        <taxon>Boletales</taxon>
        <taxon>Paxilineae</taxon>
        <taxon>Paxillaceae</taxon>
        <taxon>Paxillus</taxon>
    </lineage>
</organism>
<reference evidence="2" key="2">
    <citation type="submission" date="2015-01" db="EMBL/GenBank/DDBJ databases">
        <title>Evolutionary Origins and Diversification of the Mycorrhizal Mutualists.</title>
        <authorList>
            <consortium name="DOE Joint Genome Institute"/>
            <consortium name="Mycorrhizal Genomics Consortium"/>
            <person name="Kohler A."/>
            <person name="Kuo A."/>
            <person name="Nagy L.G."/>
            <person name="Floudas D."/>
            <person name="Copeland A."/>
            <person name="Barry K.W."/>
            <person name="Cichocki N."/>
            <person name="Veneault-Fourrey C."/>
            <person name="LaButti K."/>
            <person name="Lindquist E.A."/>
            <person name="Lipzen A."/>
            <person name="Lundell T."/>
            <person name="Morin E."/>
            <person name="Murat C."/>
            <person name="Riley R."/>
            <person name="Ohm R."/>
            <person name="Sun H."/>
            <person name="Tunlid A."/>
            <person name="Henrissat B."/>
            <person name="Grigoriev I.V."/>
            <person name="Hibbett D.S."/>
            <person name="Martin F."/>
        </authorList>
    </citation>
    <scope>NUCLEOTIDE SEQUENCE [LARGE SCALE GENOMIC DNA]</scope>
    <source>
        <strain evidence="2">Ve08.2h10</strain>
    </source>
</reference>